<dbReference type="EMBL" id="CP003108">
    <property type="protein sequence ID" value="AET70762.1"/>
    <property type="molecule type" value="Genomic_DNA"/>
</dbReference>
<dbReference type="InterPro" id="IPR036779">
    <property type="entry name" value="LysM_dom_sf"/>
</dbReference>
<dbReference type="OrthoDB" id="9800780at2"/>
<evidence type="ECO:0000313" key="2">
    <source>
        <dbReference type="EMBL" id="AET70762.1"/>
    </source>
</evidence>
<proteinExistence type="predicted"/>
<organism evidence="2 3">
    <name type="scientific">Desulfosporosinus orientis (strain ATCC 19365 / DSM 765 / NCIMB 8382 / VKM B-1628 / Singapore I)</name>
    <name type="common">Desulfotomaculum orientis</name>
    <dbReference type="NCBI Taxonomy" id="768706"/>
    <lineage>
        <taxon>Bacteria</taxon>
        <taxon>Bacillati</taxon>
        <taxon>Bacillota</taxon>
        <taxon>Clostridia</taxon>
        <taxon>Eubacteriales</taxon>
        <taxon>Desulfitobacteriaceae</taxon>
        <taxon>Desulfosporosinus</taxon>
    </lineage>
</organism>
<dbReference type="PANTHER" id="PTHR34700">
    <property type="entry name" value="POTASSIUM BINDING PROTEIN KBP"/>
    <property type="match status" value="1"/>
</dbReference>
<accession>G7WEE9</accession>
<reference evidence="3" key="1">
    <citation type="submission" date="2011-11" db="EMBL/GenBank/DDBJ databases">
        <title>Complete sequence of Desulfosporosinus orientis DSM 765.</title>
        <authorList>
            <person name="Lucas S."/>
            <person name="Han J."/>
            <person name="Lapidus A."/>
            <person name="Cheng J.-F."/>
            <person name="Goodwin L."/>
            <person name="Pitluck S."/>
            <person name="Peters L."/>
            <person name="Ovchinnikova G."/>
            <person name="Teshima H."/>
            <person name="Detter J.C."/>
            <person name="Han C."/>
            <person name="Tapia R."/>
            <person name="Land M."/>
            <person name="Hauser L."/>
            <person name="Kyrpides N."/>
            <person name="Ivanova N."/>
            <person name="Pagani I."/>
            <person name="Pester M."/>
            <person name="Spring S."/>
            <person name="Ollivier B."/>
            <person name="Rattei T."/>
            <person name="Klenk H.-P."/>
            <person name="Wagner M."/>
            <person name="Loy A."/>
            <person name="Woyke T."/>
        </authorList>
    </citation>
    <scope>NUCLEOTIDE SEQUENCE [LARGE SCALE GENOMIC DNA]</scope>
    <source>
        <strain evidence="3">ATCC 19365 / DSM 765 / NCIMB 8382 / VKM B-1628</strain>
    </source>
</reference>
<evidence type="ECO:0000313" key="3">
    <source>
        <dbReference type="Proteomes" id="UP000006346"/>
    </source>
</evidence>
<dbReference type="CDD" id="cd00118">
    <property type="entry name" value="LysM"/>
    <property type="match status" value="1"/>
</dbReference>
<dbReference type="PATRIC" id="fig|768706.3.peg.5484"/>
<protein>
    <submittedName>
        <fullName evidence="2">LysM domain-containing protein</fullName>
    </submittedName>
</protein>
<dbReference type="KEGG" id="dor:Desor_5386"/>
<dbReference type="Proteomes" id="UP000006346">
    <property type="component" value="Chromosome"/>
</dbReference>
<dbReference type="PROSITE" id="PS51782">
    <property type="entry name" value="LYSM"/>
    <property type="match status" value="1"/>
</dbReference>
<dbReference type="SMART" id="SM00257">
    <property type="entry name" value="LysM"/>
    <property type="match status" value="1"/>
</dbReference>
<dbReference type="SUPFAM" id="SSF54106">
    <property type="entry name" value="LysM domain"/>
    <property type="match status" value="1"/>
</dbReference>
<dbReference type="STRING" id="768706.Desor_5386"/>
<dbReference type="InterPro" id="IPR018392">
    <property type="entry name" value="LysM"/>
</dbReference>
<gene>
    <name evidence="2" type="ordered locus">Desor_5386</name>
</gene>
<dbReference type="RefSeq" id="WP_014187564.1">
    <property type="nucleotide sequence ID" value="NC_016584.1"/>
</dbReference>
<sequence length="218" mass="24497">MAYGIELSINNKEVRFELPVMPEALEISESGNCKTYDVVALGEINVIKNPKLTEYGFSSFFPCQRYPFITVQTLLKPIEYVTLLNNWRESRLPIRFIFTSDSLEINKLVSIESFNWKETAGGAGDIDYDIKLKRYVTYAAQLDSLSTIAGPVAAAAVPARPNETQQPKTYTLVSGDTLWAVAKRFLGDGARWPEIQKLNGITEAEIRRLQIGRVLKLS</sequence>
<reference evidence="2 3" key="2">
    <citation type="journal article" date="2012" name="J. Bacteriol.">
        <title>Complete genome sequences of Desulfosporosinus orientis DSM765T, Desulfosporosinus youngiae DSM17734T, Desulfosporosinus meridiei DSM13257T, and Desulfosporosinus acidiphilus DSM22704T.</title>
        <authorList>
            <person name="Pester M."/>
            <person name="Brambilla E."/>
            <person name="Alazard D."/>
            <person name="Rattei T."/>
            <person name="Weinmaier T."/>
            <person name="Han J."/>
            <person name="Lucas S."/>
            <person name="Lapidus A."/>
            <person name="Cheng J.F."/>
            <person name="Goodwin L."/>
            <person name="Pitluck S."/>
            <person name="Peters L."/>
            <person name="Ovchinnikova G."/>
            <person name="Teshima H."/>
            <person name="Detter J.C."/>
            <person name="Han C.S."/>
            <person name="Tapia R."/>
            <person name="Land M.L."/>
            <person name="Hauser L."/>
            <person name="Kyrpides N.C."/>
            <person name="Ivanova N.N."/>
            <person name="Pagani I."/>
            <person name="Huntmann M."/>
            <person name="Wei C.L."/>
            <person name="Davenport K.W."/>
            <person name="Daligault H."/>
            <person name="Chain P.S."/>
            <person name="Chen A."/>
            <person name="Mavromatis K."/>
            <person name="Markowitz V."/>
            <person name="Szeto E."/>
            <person name="Mikhailova N."/>
            <person name="Pati A."/>
            <person name="Wagner M."/>
            <person name="Woyke T."/>
            <person name="Ollivier B."/>
            <person name="Klenk H.P."/>
            <person name="Spring S."/>
            <person name="Loy A."/>
        </authorList>
    </citation>
    <scope>NUCLEOTIDE SEQUENCE [LARGE SCALE GENOMIC DNA]</scope>
    <source>
        <strain evidence="3">ATCC 19365 / DSM 765 / NCIMB 8382 / VKM B-1628</strain>
    </source>
</reference>
<keyword evidence="3" id="KW-1185">Reference proteome</keyword>
<dbReference type="PANTHER" id="PTHR34700:SF4">
    <property type="entry name" value="PHAGE-LIKE ELEMENT PBSX PROTEIN XKDP"/>
    <property type="match status" value="1"/>
</dbReference>
<feature type="domain" description="LysM" evidence="1">
    <location>
        <begin position="168"/>
        <end position="217"/>
    </location>
</feature>
<dbReference type="eggNOG" id="COG1652">
    <property type="taxonomic scope" value="Bacteria"/>
</dbReference>
<dbReference type="Gene3D" id="3.10.350.10">
    <property type="entry name" value="LysM domain"/>
    <property type="match status" value="1"/>
</dbReference>
<dbReference type="Pfam" id="PF01476">
    <property type="entry name" value="LysM"/>
    <property type="match status" value="1"/>
</dbReference>
<dbReference type="InterPro" id="IPR052196">
    <property type="entry name" value="Bact_Kbp"/>
</dbReference>
<name>G7WEE9_DESOD</name>
<dbReference type="AlphaFoldDB" id="G7WEE9"/>
<evidence type="ECO:0000259" key="1">
    <source>
        <dbReference type="PROSITE" id="PS51782"/>
    </source>
</evidence>
<dbReference type="HOGENOM" id="CLU_077348_0_0_9"/>